<evidence type="ECO:0000256" key="1">
    <source>
        <dbReference type="SAM" id="MobiDB-lite"/>
    </source>
</evidence>
<protein>
    <submittedName>
        <fullName evidence="2">Uncharacterized protein</fullName>
    </submittedName>
</protein>
<organism evidence="2 3">
    <name type="scientific">Blattamonas nauphoetae</name>
    <dbReference type="NCBI Taxonomy" id="2049346"/>
    <lineage>
        <taxon>Eukaryota</taxon>
        <taxon>Metamonada</taxon>
        <taxon>Preaxostyla</taxon>
        <taxon>Oxymonadida</taxon>
        <taxon>Blattamonas</taxon>
    </lineage>
</organism>
<proteinExistence type="predicted"/>
<evidence type="ECO:0000313" key="3">
    <source>
        <dbReference type="Proteomes" id="UP001281761"/>
    </source>
</evidence>
<keyword evidence="3" id="KW-1185">Reference proteome</keyword>
<dbReference type="Proteomes" id="UP001281761">
    <property type="component" value="Unassembled WGS sequence"/>
</dbReference>
<sequence length="174" mass="19348">MVEQHSTRGAWTGGGLNDRRTPSNNTTPFPLLPRIMNPLPPIIVHPKKLDSRRSTQHDDTLRSFSSISTKTHPPPSSLLPCSSKATVVEHESNSHFVTITSPPTVTKRITLPNDLPEHLLNSVEAIEIFPRVFPTTTPPLSNDTPSNEQDESVNRPFSFTEMTLPFPPNLIDEI</sequence>
<feature type="region of interest" description="Disordered" evidence="1">
    <location>
        <begin position="45"/>
        <end position="80"/>
    </location>
</feature>
<feature type="region of interest" description="Disordered" evidence="1">
    <location>
        <begin position="1"/>
        <end position="32"/>
    </location>
</feature>
<evidence type="ECO:0000313" key="2">
    <source>
        <dbReference type="EMBL" id="KAK2943206.1"/>
    </source>
</evidence>
<reference evidence="2 3" key="1">
    <citation type="journal article" date="2022" name="bioRxiv">
        <title>Genomics of Preaxostyla Flagellates Illuminates Evolutionary Transitions and the Path Towards Mitochondrial Loss.</title>
        <authorList>
            <person name="Novak L.V.F."/>
            <person name="Treitli S.C."/>
            <person name="Pyrih J."/>
            <person name="Halakuc P."/>
            <person name="Pipaliya S.V."/>
            <person name="Vacek V."/>
            <person name="Brzon O."/>
            <person name="Soukal P."/>
            <person name="Eme L."/>
            <person name="Dacks J.B."/>
            <person name="Karnkowska A."/>
            <person name="Elias M."/>
            <person name="Hampl V."/>
        </authorList>
    </citation>
    <scope>NUCLEOTIDE SEQUENCE [LARGE SCALE GENOMIC DNA]</scope>
    <source>
        <strain evidence="2">NAU3</strain>
        <tissue evidence="2">Gut</tissue>
    </source>
</reference>
<accession>A0ABQ9WUM4</accession>
<feature type="compositionally biased region" description="Basic and acidic residues" evidence="1">
    <location>
        <begin position="47"/>
        <end position="61"/>
    </location>
</feature>
<comment type="caution">
    <text evidence="2">The sequence shown here is derived from an EMBL/GenBank/DDBJ whole genome shotgun (WGS) entry which is preliminary data.</text>
</comment>
<gene>
    <name evidence="2" type="ORF">BLNAU_21886</name>
</gene>
<dbReference type="EMBL" id="JARBJD010000357">
    <property type="protein sequence ID" value="KAK2943206.1"/>
    <property type="molecule type" value="Genomic_DNA"/>
</dbReference>
<name>A0ABQ9WUM4_9EUKA</name>
<feature type="compositionally biased region" description="Polar residues" evidence="1">
    <location>
        <begin position="62"/>
        <end position="71"/>
    </location>
</feature>